<dbReference type="AlphaFoldDB" id="A0A0U1NTD1"/>
<proteinExistence type="predicted"/>
<keyword evidence="2" id="KW-1185">Reference proteome</keyword>
<reference evidence="2" key="1">
    <citation type="submission" date="2015-05" db="EMBL/GenBank/DDBJ databases">
        <authorList>
            <person name="Urmite Genomes"/>
        </authorList>
    </citation>
    <scope>NUCLEOTIDE SEQUENCE [LARGE SCALE GENOMIC DNA]</scope>
    <source>
        <strain evidence="2">LF1</strain>
    </source>
</reference>
<dbReference type="Proteomes" id="UP000199087">
    <property type="component" value="Unassembled WGS sequence"/>
</dbReference>
<evidence type="ECO:0000313" key="2">
    <source>
        <dbReference type="Proteomes" id="UP000199087"/>
    </source>
</evidence>
<evidence type="ECO:0008006" key="3">
    <source>
        <dbReference type="Google" id="ProtNLM"/>
    </source>
</evidence>
<sequence length="72" mass="7751">MARTLELQFVTEFGKPARITLDNPKEPIDEAAVLQSMGVIVASGIFNTANGNLASAKGARVIERNVTDYELS</sequence>
<accession>A0A0U1NTD1</accession>
<dbReference type="InterPro" id="IPR021321">
    <property type="entry name" value="DUF2922"/>
</dbReference>
<gene>
    <name evidence="1" type="ORF">BN000_01194</name>
</gene>
<organism evidence="1 2">
    <name type="scientific">Neobacillus massiliamazoniensis</name>
    <dbReference type="NCBI Taxonomy" id="1499688"/>
    <lineage>
        <taxon>Bacteria</taxon>
        <taxon>Bacillati</taxon>
        <taxon>Bacillota</taxon>
        <taxon>Bacilli</taxon>
        <taxon>Bacillales</taxon>
        <taxon>Bacillaceae</taxon>
        <taxon>Neobacillus</taxon>
    </lineage>
</organism>
<dbReference type="STRING" id="1499688.BN000_01194"/>
<evidence type="ECO:0000313" key="1">
    <source>
        <dbReference type="EMBL" id="CRK81294.1"/>
    </source>
</evidence>
<dbReference type="Pfam" id="PF11148">
    <property type="entry name" value="DUF2922"/>
    <property type="match status" value="1"/>
</dbReference>
<dbReference type="RefSeq" id="WP_090632103.1">
    <property type="nucleotide sequence ID" value="NZ_CVRB01000001.1"/>
</dbReference>
<dbReference type="OrthoDB" id="2454247at2"/>
<dbReference type="EMBL" id="CVRB01000001">
    <property type="protein sequence ID" value="CRK81294.1"/>
    <property type="molecule type" value="Genomic_DNA"/>
</dbReference>
<protein>
    <recommendedName>
        <fullName evidence="3">DUF2922 domain-containing protein</fullName>
    </recommendedName>
</protein>
<name>A0A0U1NTD1_9BACI</name>